<feature type="domain" description="OmpR/PhoB-type" evidence="3">
    <location>
        <begin position="13"/>
        <end position="109"/>
    </location>
</feature>
<evidence type="ECO:0000313" key="4">
    <source>
        <dbReference type="EMBL" id="CUO45755.1"/>
    </source>
</evidence>
<dbReference type="InterPro" id="IPR016032">
    <property type="entry name" value="Sig_transdc_resp-reg_C-effctor"/>
</dbReference>
<organism evidence="4 5">
    <name type="scientific">Clostridium disporicum</name>
    <dbReference type="NCBI Taxonomy" id="84024"/>
    <lineage>
        <taxon>Bacteria</taxon>
        <taxon>Bacillati</taxon>
        <taxon>Bacillota</taxon>
        <taxon>Clostridia</taxon>
        <taxon>Eubacteriales</taxon>
        <taxon>Clostridiaceae</taxon>
        <taxon>Clostridium</taxon>
    </lineage>
</organism>
<dbReference type="InterPro" id="IPR036388">
    <property type="entry name" value="WH-like_DNA-bd_sf"/>
</dbReference>
<evidence type="ECO:0000313" key="5">
    <source>
        <dbReference type="Proteomes" id="UP000095594"/>
    </source>
</evidence>
<dbReference type="GO" id="GO:0000160">
    <property type="term" value="P:phosphorelay signal transduction system"/>
    <property type="evidence" value="ECO:0007669"/>
    <property type="project" value="InterPro"/>
</dbReference>
<dbReference type="Gene3D" id="1.10.10.10">
    <property type="entry name" value="Winged helix-like DNA-binding domain superfamily/Winged helix DNA-binding domain"/>
    <property type="match status" value="1"/>
</dbReference>
<protein>
    <submittedName>
        <fullName evidence="4">Two component transcriptional regulator</fullName>
    </submittedName>
</protein>
<keyword evidence="1 2" id="KW-0238">DNA-binding</keyword>
<reference evidence="4 5" key="1">
    <citation type="submission" date="2015-09" db="EMBL/GenBank/DDBJ databases">
        <authorList>
            <consortium name="Pathogen Informatics"/>
        </authorList>
    </citation>
    <scope>NUCLEOTIDE SEQUENCE [LARGE SCALE GENOMIC DNA]</scope>
    <source>
        <strain evidence="4 5">2789STDY5834856</strain>
    </source>
</reference>
<dbReference type="InterPro" id="IPR001867">
    <property type="entry name" value="OmpR/PhoB-type_DNA-bd"/>
</dbReference>
<evidence type="ECO:0000256" key="2">
    <source>
        <dbReference type="PROSITE-ProRule" id="PRU01091"/>
    </source>
</evidence>
<dbReference type="SUPFAM" id="SSF46894">
    <property type="entry name" value="C-terminal effector domain of the bipartite response regulators"/>
    <property type="match status" value="1"/>
</dbReference>
<proteinExistence type="predicted"/>
<sequence>MVVERVDESIIEDEVWKYKNIKIDFSTYTFWVDDIGDELTHLNIELLKLFLSSKGKVLTREIIKERIWGEERLINDRNVDFQVWLLRKKLGLTKSELISIRSVGYKLNLRVQ</sequence>
<dbReference type="AlphaFoldDB" id="A0A174FC87"/>
<dbReference type="RefSeq" id="WP_055265438.1">
    <property type="nucleotide sequence ID" value="NZ_CABIXQ010000009.1"/>
</dbReference>
<evidence type="ECO:0000256" key="1">
    <source>
        <dbReference type="ARBA" id="ARBA00023125"/>
    </source>
</evidence>
<dbReference type="GO" id="GO:0003677">
    <property type="term" value="F:DNA binding"/>
    <property type="evidence" value="ECO:0007669"/>
    <property type="project" value="UniProtKB-UniRule"/>
</dbReference>
<feature type="DNA-binding region" description="OmpR/PhoB-type" evidence="2">
    <location>
        <begin position="13"/>
        <end position="109"/>
    </location>
</feature>
<gene>
    <name evidence="4" type="primary">regX3_2</name>
    <name evidence="4" type="ORF">ERS852471_01605</name>
</gene>
<dbReference type="GO" id="GO:0006355">
    <property type="term" value="P:regulation of DNA-templated transcription"/>
    <property type="evidence" value="ECO:0007669"/>
    <property type="project" value="InterPro"/>
</dbReference>
<accession>A0A174FC87</accession>
<dbReference type="Proteomes" id="UP000095594">
    <property type="component" value="Unassembled WGS sequence"/>
</dbReference>
<evidence type="ECO:0000259" key="3">
    <source>
        <dbReference type="PROSITE" id="PS51755"/>
    </source>
</evidence>
<dbReference type="OrthoDB" id="2652196at2"/>
<dbReference type="PROSITE" id="PS51755">
    <property type="entry name" value="OMPR_PHOB"/>
    <property type="match status" value="1"/>
</dbReference>
<dbReference type="CDD" id="cd00383">
    <property type="entry name" value="trans_reg_C"/>
    <property type="match status" value="1"/>
</dbReference>
<dbReference type="EMBL" id="CYZX01000009">
    <property type="protein sequence ID" value="CUO45755.1"/>
    <property type="molecule type" value="Genomic_DNA"/>
</dbReference>
<dbReference type="SMART" id="SM00862">
    <property type="entry name" value="Trans_reg_C"/>
    <property type="match status" value="1"/>
</dbReference>
<dbReference type="Pfam" id="PF00486">
    <property type="entry name" value="Trans_reg_C"/>
    <property type="match status" value="1"/>
</dbReference>
<name>A0A174FC87_9CLOT</name>